<evidence type="ECO:0000259" key="2">
    <source>
        <dbReference type="Pfam" id="PF10412"/>
    </source>
</evidence>
<dbReference type="InterPro" id="IPR051162">
    <property type="entry name" value="T4SS_component"/>
</dbReference>
<feature type="compositionally biased region" description="Basic and acidic residues" evidence="1">
    <location>
        <begin position="503"/>
        <end position="518"/>
    </location>
</feature>
<feature type="region of interest" description="Disordered" evidence="1">
    <location>
        <begin position="444"/>
        <end position="585"/>
    </location>
</feature>
<proteinExistence type="predicted"/>
<sequence>MHHKEPAEKIEDVVIKNDFVGKSKDVVFFGRTNFRNRQHLFGIKRKDRRQHMYVIGKTGTGKSALLKNLALQDIFNGDGVCIVDPHGEFVEEILEKIPPHRLEDVIYFNPADTDHHIGFNVLELPDPKYKHLVASGLMGIFTKIWSNVWSARMEYILNNAILALLDTPGSTLLGIPRLLVDKSFRQKIVNNIKDPVVKAFWIHEYEGWQDKFRSEAIAPIQNKVGQFLSSNIVRNVVGQAKSTIDIFDLMNNRKIFLINVSKGRIGEDNSSLLGAMFITKIQLSAMERVRIPEEERPDFFLYVDEFQNFATDSFANVLSEARKYRLDIILAHQYVGQLVTETSTKVRDAVFGNVGTMVVFRIGAADAEFIENEMTPEFTIQDIVNLPNYSVYTKLMIDGITSRPFSAGTLPPLDIPSAAGMKEKIIESSRRLYSRPRAEVEHAINEWSGMTMPGESEGSYRPPQKSRAPASTPFSMNRTVTDAKPRPSSQHVPDLANLGIEFEVEKERLPERREDTRPRQSAQPSHSQERRPRPGSVSSGPVKTISLSALRPITETPKPKDRPKPNVSSLRDTLQGILNPKDEPK</sequence>
<protein>
    <recommendedName>
        <fullName evidence="2">Type IV secretion system coupling protein TraD DNA-binding domain-containing protein</fullName>
    </recommendedName>
</protein>
<evidence type="ECO:0000256" key="1">
    <source>
        <dbReference type="SAM" id="MobiDB-lite"/>
    </source>
</evidence>
<dbReference type="InterPro" id="IPR019476">
    <property type="entry name" value="T4SS_TraD_DNA-bd"/>
</dbReference>
<comment type="caution">
    <text evidence="3">The sequence shown here is derived from an EMBL/GenBank/DDBJ whole genome shotgun (WGS) entry which is preliminary data.</text>
</comment>
<dbReference type="EMBL" id="MHIY01000005">
    <property type="protein sequence ID" value="OGY60195.1"/>
    <property type="molecule type" value="Genomic_DNA"/>
</dbReference>
<feature type="compositionally biased region" description="Polar residues" evidence="1">
    <location>
        <begin position="536"/>
        <end position="547"/>
    </location>
</feature>
<dbReference type="STRING" id="1797690.A3B23_00580"/>
<dbReference type="Proteomes" id="UP000178744">
    <property type="component" value="Unassembled WGS sequence"/>
</dbReference>
<feature type="domain" description="Type IV secretion system coupling protein TraD DNA-binding" evidence="2">
    <location>
        <begin position="46"/>
        <end position="363"/>
    </location>
</feature>
<evidence type="ECO:0000313" key="4">
    <source>
        <dbReference type="Proteomes" id="UP000178744"/>
    </source>
</evidence>
<dbReference type="InterPro" id="IPR027417">
    <property type="entry name" value="P-loop_NTPase"/>
</dbReference>
<dbReference type="CDD" id="cd01127">
    <property type="entry name" value="TrwB_TraG_TraD_VirD4"/>
    <property type="match status" value="1"/>
</dbReference>
<dbReference type="AlphaFoldDB" id="A0A1G1Z6E7"/>
<reference evidence="3 4" key="1">
    <citation type="journal article" date="2016" name="Nat. Commun.">
        <title>Thousands of microbial genomes shed light on interconnected biogeochemical processes in an aquifer system.</title>
        <authorList>
            <person name="Anantharaman K."/>
            <person name="Brown C.T."/>
            <person name="Hug L.A."/>
            <person name="Sharon I."/>
            <person name="Castelle C.J."/>
            <person name="Probst A.J."/>
            <person name="Thomas B.C."/>
            <person name="Singh A."/>
            <person name="Wilkins M.J."/>
            <person name="Karaoz U."/>
            <person name="Brodie E.L."/>
            <person name="Williams K.H."/>
            <person name="Hubbard S.S."/>
            <person name="Banfield J.F."/>
        </authorList>
    </citation>
    <scope>NUCLEOTIDE SEQUENCE [LARGE SCALE GENOMIC DNA]</scope>
</reference>
<name>A0A1G1Z6E7_9BACT</name>
<organism evidence="3 4">
    <name type="scientific">Candidatus Colwellbacteria bacterium RIFCSPLOWO2_01_FULL_48_10</name>
    <dbReference type="NCBI Taxonomy" id="1797690"/>
    <lineage>
        <taxon>Bacteria</taxon>
        <taxon>Candidatus Colwelliibacteriota</taxon>
    </lineage>
</organism>
<dbReference type="PANTHER" id="PTHR30121:SF6">
    <property type="entry name" value="SLR6007 PROTEIN"/>
    <property type="match status" value="1"/>
</dbReference>
<accession>A0A1G1Z6E7</accession>
<dbReference type="Pfam" id="PF10412">
    <property type="entry name" value="TrwB_AAD_bind"/>
    <property type="match status" value="1"/>
</dbReference>
<gene>
    <name evidence="3" type="ORF">A3B23_00580</name>
</gene>
<dbReference type="SUPFAM" id="SSF52540">
    <property type="entry name" value="P-loop containing nucleoside triphosphate hydrolases"/>
    <property type="match status" value="1"/>
</dbReference>
<dbReference type="PANTHER" id="PTHR30121">
    <property type="entry name" value="UNCHARACTERIZED PROTEIN YJGR-RELATED"/>
    <property type="match status" value="1"/>
</dbReference>
<dbReference type="Gene3D" id="3.40.50.300">
    <property type="entry name" value="P-loop containing nucleotide triphosphate hydrolases"/>
    <property type="match status" value="2"/>
</dbReference>
<evidence type="ECO:0000313" key="3">
    <source>
        <dbReference type="EMBL" id="OGY60195.1"/>
    </source>
</evidence>